<evidence type="ECO:0000313" key="11">
    <source>
        <dbReference type="Proteomes" id="UP000034410"/>
    </source>
</evidence>
<dbReference type="OrthoDB" id="9784014at2"/>
<dbReference type="PANTHER" id="PTHR30489">
    <property type="entry name" value="LIPOPROTEIN-RELEASING SYSTEM TRANSMEMBRANE PROTEIN LOLE"/>
    <property type="match status" value="1"/>
</dbReference>
<comment type="subcellular location">
    <subcellularLocation>
        <location evidence="1">Cell membrane</location>
        <topology evidence="1">Multi-pass membrane protein</topology>
    </subcellularLocation>
</comment>
<dbReference type="InterPro" id="IPR051447">
    <property type="entry name" value="Lipoprotein-release_system"/>
</dbReference>
<evidence type="ECO:0000259" key="9">
    <source>
        <dbReference type="Pfam" id="PF12704"/>
    </source>
</evidence>
<dbReference type="InterPro" id="IPR025857">
    <property type="entry name" value="MacB_PCD"/>
</dbReference>
<name>A0A0F7JWX7_9GAMM</name>
<keyword evidence="3" id="KW-1003">Cell membrane</keyword>
<evidence type="ECO:0000259" key="8">
    <source>
        <dbReference type="Pfam" id="PF02687"/>
    </source>
</evidence>
<feature type="transmembrane region" description="Helical" evidence="7">
    <location>
        <begin position="342"/>
        <end position="372"/>
    </location>
</feature>
<feature type="domain" description="ABC3 transporter permease C-terminal" evidence="8">
    <location>
        <begin position="301"/>
        <end position="434"/>
    </location>
</feature>
<gene>
    <name evidence="10" type="ORF">AAY24_01770</name>
</gene>
<evidence type="ECO:0000256" key="3">
    <source>
        <dbReference type="ARBA" id="ARBA00022475"/>
    </source>
</evidence>
<feature type="transmembrane region" description="Helical" evidence="7">
    <location>
        <begin position="33"/>
        <end position="52"/>
    </location>
</feature>
<dbReference type="KEGG" id="seds:AAY24_01770"/>
<feature type="transmembrane region" description="Helical" evidence="7">
    <location>
        <begin position="300"/>
        <end position="322"/>
    </location>
</feature>
<evidence type="ECO:0000256" key="5">
    <source>
        <dbReference type="ARBA" id="ARBA00022989"/>
    </source>
</evidence>
<dbReference type="EMBL" id="CP011412">
    <property type="protein sequence ID" value="AKH19280.1"/>
    <property type="molecule type" value="Genomic_DNA"/>
</dbReference>
<dbReference type="PANTHER" id="PTHR30489:SF0">
    <property type="entry name" value="LIPOPROTEIN-RELEASING SYSTEM TRANSMEMBRANE PROTEIN LOLE"/>
    <property type="match status" value="1"/>
</dbReference>
<dbReference type="Pfam" id="PF12704">
    <property type="entry name" value="MacB_PCD"/>
    <property type="match status" value="1"/>
</dbReference>
<evidence type="ECO:0008006" key="12">
    <source>
        <dbReference type="Google" id="ProtNLM"/>
    </source>
</evidence>
<evidence type="ECO:0000256" key="4">
    <source>
        <dbReference type="ARBA" id="ARBA00022692"/>
    </source>
</evidence>
<proteinExistence type="inferred from homology"/>
<keyword evidence="11" id="KW-1185">Reference proteome</keyword>
<reference evidence="10 11" key="1">
    <citation type="journal article" date="2015" name="Genome Announc.">
        <title>Complete Genome Sequence of Sedimenticola thiotaurini Strain SIP-G1, a Polyphosphate- and Polyhydroxyalkanoate-Accumulating Sulfur-Oxidizing Gammaproteobacterium Isolated from Salt Marsh Sediments.</title>
        <authorList>
            <person name="Flood B.E."/>
            <person name="Jones D.S."/>
            <person name="Bailey J.V."/>
        </authorList>
    </citation>
    <scope>NUCLEOTIDE SEQUENCE [LARGE SCALE GENOMIC DNA]</scope>
    <source>
        <strain evidence="10 11">SIP-G1</strain>
    </source>
</reference>
<dbReference type="PATRIC" id="fig|1543721.4.peg.375"/>
<keyword evidence="5 7" id="KW-1133">Transmembrane helix</keyword>
<evidence type="ECO:0000256" key="6">
    <source>
        <dbReference type="ARBA" id="ARBA00023136"/>
    </source>
</evidence>
<keyword evidence="4 7" id="KW-0812">Transmembrane</keyword>
<accession>A0A0F7JWX7</accession>
<dbReference type="GO" id="GO:0098797">
    <property type="term" value="C:plasma membrane protein complex"/>
    <property type="evidence" value="ECO:0007669"/>
    <property type="project" value="TreeGrafter"/>
</dbReference>
<dbReference type="Pfam" id="PF02687">
    <property type="entry name" value="FtsX"/>
    <property type="match status" value="1"/>
</dbReference>
<sequence>MQPPAESRNNASRLPTLLFIAWRNIWRSPVRSSLTIAALAGGLVMVVFYAALMEGMIRQMVQQATTISIGHLQVHRQAYVDDQDLYATLPWSYLTKLDQAFPHQQLATRLYASALASTEESSTGVLIKAVDPKREARVTRLLQQVRRGELDLGPATNSREGLPRFNLVIGAQLAKNMQLEPGGELILVTQAADGSIGNALFRVAAILKPVDPNFDRMGVLMSITAYQQLMYLQDGFHELVIRLADPTALESMQAQLDGVLKKLAREQPLDALGGAPLVRNWRQLTPMVADMLEISKTITFLVGFIVIALAAMGMLNTMLMAVHERTHEFGILLAIGMKRRWLLLMVMLESFFLGLVSAVVGALLGVGLIGLFGERGIDFSAMLPDGYDWGGILFEPYMQLHLEPRDLLVACLLMLAITLFASLLPAWRTIRLKPAEVMR</sequence>
<dbReference type="GO" id="GO:0044874">
    <property type="term" value="P:lipoprotein localization to outer membrane"/>
    <property type="evidence" value="ECO:0007669"/>
    <property type="project" value="TreeGrafter"/>
</dbReference>
<evidence type="ECO:0000256" key="1">
    <source>
        <dbReference type="ARBA" id="ARBA00004651"/>
    </source>
</evidence>
<protein>
    <recommendedName>
        <fullName evidence="12">ABC transporter permease</fullName>
    </recommendedName>
</protein>
<dbReference type="InterPro" id="IPR003838">
    <property type="entry name" value="ABC3_permease_C"/>
</dbReference>
<dbReference type="RefSeq" id="WP_046858219.1">
    <property type="nucleotide sequence ID" value="NZ_CP011412.1"/>
</dbReference>
<evidence type="ECO:0000256" key="2">
    <source>
        <dbReference type="ARBA" id="ARBA00005236"/>
    </source>
</evidence>
<dbReference type="Proteomes" id="UP000034410">
    <property type="component" value="Chromosome"/>
</dbReference>
<comment type="similarity">
    <text evidence="2">Belongs to the ABC-4 integral membrane protein family. LolC/E subfamily.</text>
</comment>
<organism evidence="10 11">
    <name type="scientific">Sedimenticola thiotaurini</name>
    <dbReference type="NCBI Taxonomy" id="1543721"/>
    <lineage>
        <taxon>Bacteria</taxon>
        <taxon>Pseudomonadati</taxon>
        <taxon>Pseudomonadota</taxon>
        <taxon>Gammaproteobacteria</taxon>
        <taxon>Chromatiales</taxon>
        <taxon>Sedimenticolaceae</taxon>
        <taxon>Sedimenticola</taxon>
    </lineage>
</organism>
<keyword evidence="6 7" id="KW-0472">Membrane</keyword>
<feature type="transmembrane region" description="Helical" evidence="7">
    <location>
        <begin position="407"/>
        <end position="430"/>
    </location>
</feature>
<evidence type="ECO:0000256" key="7">
    <source>
        <dbReference type="SAM" id="Phobius"/>
    </source>
</evidence>
<feature type="domain" description="MacB-like periplasmic core" evidence="9">
    <location>
        <begin position="32"/>
        <end position="257"/>
    </location>
</feature>
<dbReference type="AlphaFoldDB" id="A0A0F7JWX7"/>
<evidence type="ECO:0000313" key="10">
    <source>
        <dbReference type="EMBL" id="AKH19280.1"/>
    </source>
</evidence>